<dbReference type="PANTHER" id="PTHR46660:SF2">
    <property type="entry name" value="GLYCOSYLTRANSFERASE 1 DOMAIN-CONTAINING PROTEIN 1"/>
    <property type="match status" value="1"/>
</dbReference>
<dbReference type="GO" id="GO:0016757">
    <property type="term" value="F:glycosyltransferase activity"/>
    <property type="evidence" value="ECO:0007669"/>
    <property type="project" value="InterPro"/>
</dbReference>
<dbReference type="AlphaFoldDB" id="A0AAJ1ESZ6"/>
<evidence type="ECO:0000313" key="3">
    <source>
        <dbReference type="Proteomes" id="UP001197609"/>
    </source>
</evidence>
<name>A0AAJ1ESZ6_9BACT</name>
<reference evidence="2 3" key="1">
    <citation type="journal article" date="2021" name="bioRxiv">
        <title>Unraveling nitrogen, sulfur and carbon metabolic pathways and microbial community transcriptional responses to substrate deprivation and toxicity stresses in a bioreactor mimicking anoxic brackish coastal sediment conditions.</title>
        <authorList>
            <person name="Martins P.D."/>
            <person name="Echeveste M.J."/>
            <person name="Arshad A."/>
            <person name="Kurth J."/>
            <person name="Ouboter H."/>
            <person name="Jetten M.S.M."/>
            <person name="Welte C.U."/>
        </authorList>
    </citation>
    <scope>NUCLEOTIDE SEQUENCE [LARGE SCALE GENOMIC DNA]</scope>
    <source>
        <strain evidence="2">MAG_38</strain>
    </source>
</reference>
<proteinExistence type="predicted"/>
<protein>
    <submittedName>
        <fullName evidence="2">Glycosyltransferase family 4 protein</fullName>
    </submittedName>
</protein>
<sequence>MRLGIVTPFYVPSVRGNSITVQRIESGLRDHGVTVRVWSLEDGPSPDEILRDLAGFTPDLVHGFHVSSSGRIVTDAAFRLGIPSILTVTGTDVNTDLFDPHRRPEIIDILRRATRIVVFHDCIQAKLVGELPEIAHRIRVIGQTVHCQGTPSFNLRHHLGLMTDDLIFFIPSGIRRVKNVTFCLKPLDALRIQYPHIKAVFAGPIIEAEEGTALQELLRDYPWAFYLGSVPHEQICAMLASVDVVINSSISEGGMANSILEAMSHGRAVLASDIEGNRSVVQDGIEGLLFGSEAEFSHKAERLIREPDLRHTLGKNGKDKIEREFSTEGEIQNYLQLYQEAIGAGSRGE</sequence>
<gene>
    <name evidence="2" type="ORF">K8G79_06410</name>
</gene>
<dbReference type="Pfam" id="PF00534">
    <property type="entry name" value="Glycos_transf_1"/>
    <property type="match status" value="1"/>
</dbReference>
<organism evidence="2 3">
    <name type="scientific">Candidatus Methylomirabilis tolerans</name>
    <dbReference type="NCBI Taxonomy" id="3123416"/>
    <lineage>
        <taxon>Bacteria</taxon>
        <taxon>Candidatus Methylomirabilota</taxon>
        <taxon>Candidatus Methylomirabilia</taxon>
        <taxon>Candidatus Methylomirabilales</taxon>
        <taxon>Candidatus Methylomirabilaceae</taxon>
        <taxon>Candidatus Methylomirabilis</taxon>
    </lineage>
</organism>
<feature type="domain" description="Glycosyl transferase family 1" evidence="1">
    <location>
        <begin position="159"/>
        <end position="319"/>
    </location>
</feature>
<dbReference type="Gene3D" id="3.40.50.2000">
    <property type="entry name" value="Glycogen Phosphorylase B"/>
    <property type="match status" value="2"/>
</dbReference>
<dbReference type="SUPFAM" id="SSF53756">
    <property type="entry name" value="UDP-Glycosyltransferase/glycogen phosphorylase"/>
    <property type="match status" value="1"/>
</dbReference>
<accession>A0AAJ1ESZ6</accession>
<dbReference type="InterPro" id="IPR052622">
    <property type="entry name" value="Glycosyltransferase_G1"/>
</dbReference>
<dbReference type="PANTHER" id="PTHR46660">
    <property type="match status" value="1"/>
</dbReference>
<dbReference type="EMBL" id="JAIOIU010000080">
    <property type="protein sequence ID" value="MBZ0159749.1"/>
    <property type="molecule type" value="Genomic_DNA"/>
</dbReference>
<dbReference type="Proteomes" id="UP001197609">
    <property type="component" value="Unassembled WGS sequence"/>
</dbReference>
<dbReference type="CDD" id="cd03801">
    <property type="entry name" value="GT4_PimA-like"/>
    <property type="match status" value="1"/>
</dbReference>
<comment type="caution">
    <text evidence="2">The sequence shown here is derived from an EMBL/GenBank/DDBJ whole genome shotgun (WGS) entry which is preliminary data.</text>
</comment>
<dbReference type="InterPro" id="IPR001296">
    <property type="entry name" value="Glyco_trans_1"/>
</dbReference>
<evidence type="ECO:0000259" key="1">
    <source>
        <dbReference type="Pfam" id="PF00534"/>
    </source>
</evidence>
<evidence type="ECO:0000313" key="2">
    <source>
        <dbReference type="EMBL" id="MBZ0159749.1"/>
    </source>
</evidence>